<evidence type="ECO:0000313" key="3">
    <source>
        <dbReference type="EMBL" id="KAF8441355.1"/>
    </source>
</evidence>
<name>A0AAD4BW57_BOLED</name>
<evidence type="ECO:0000256" key="1">
    <source>
        <dbReference type="SAM" id="MobiDB-lite"/>
    </source>
</evidence>
<feature type="transmembrane region" description="Helical" evidence="2">
    <location>
        <begin position="299"/>
        <end position="322"/>
    </location>
</feature>
<reference evidence="3" key="1">
    <citation type="submission" date="2019-10" db="EMBL/GenBank/DDBJ databases">
        <authorList>
            <consortium name="DOE Joint Genome Institute"/>
            <person name="Kuo A."/>
            <person name="Miyauchi S."/>
            <person name="Kiss E."/>
            <person name="Drula E."/>
            <person name="Kohler A."/>
            <person name="Sanchez-Garcia M."/>
            <person name="Andreopoulos B."/>
            <person name="Barry K.W."/>
            <person name="Bonito G."/>
            <person name="Buee M."/>
            <person name="Carver A."/>
            <person name="Chen C."/>
            <person name="Cichocki N."/>
            <person name="Clum A."/>
            <person name="Culley D."/>
            <person name="Crous P.W."/>
            <person name="Fauchery L."/>
            <person name="Girlanda M."/>
            <person name="Hayes R."/>
            <person name="Keri Z."/>
            <person name="LaButti K."/>
            <person name="Lipzen A."/>
            <person name="Lombard V."/>
            <person name="Magnuson J."/>
            <person name="Maillard F."/>
            <person name="Morin E."/>
            <person name="Murat C."/>
            <person name="Nolan M."/>
            <person name="Ohm R."/>
            <person name="Pangilinan J."/>
            <person name="Pereira M."/>
            <person name="Perotto S."/>
            <person name="Peter M."/>
            <person name="Riley R."/>
            <person name="Sitrit Y."/>
            <person name="Stielow B."/>
            <person name="Szollosi G."/>
            <person name="Zifcakova L."/>
            <person name="Stursova M."/>
            <person name="Spatafora J.W."/>
            <person name="Tedersoo L."/>
            <person name="Vaario L.-M."/>
            <person name="Yamada A."/>
            <person name="Yan M."/>
            <person name="Wang P."/>
            <person name="Xu J."/>
            <person name="Bruns T."/>
            <person name="Baldrian P."/>
            <person name="Vilgalys R."/>
            <person name="Henrissat B."/>
            <person name="Grigoriev I.V."/>
            <person name="Hibbett D."/>
            <person name="Nagy L.G."/>
            <person name="Martin F.M."/>
        </authorList>
    </citation>
    <scope>NUCLEOTIDE SEQUENCE</scope>
    <source>
        <strain evidence="3">BED1</strain>
    </source>
</reference>
<evidence type="ECO:0008006" key="5">
    <source>
        <dbReference type="Google" id="ProtNLM"/>
    </source>
</evidence>
<organism evidence="3 4">
    <name type="scientific">Boletus edulis BED1</name>
    <dbReference type="NCBI Taxonomy" id="1328754"/>
    <lineage>
        <taxon>Eukaryota</taxon>
        <taxon>Fungi</taxon>
        <taxon>Dikarya</taxon>
        <taxon>Basidiomycota</taxon>
        <taxon>Agaricomycotina</taxon>
        <taxon>Agaricomycetes</taxon>
        <taxon>Agaricomycetidae</taxon>
        <taxon>Boletales</taxon>
        <taxon>Boletineae</taxon>
        <taxon>Boletaceae</taxon>
        <taxon>Boletoideae</taxon>
        <taxon>Boletus</taxon>
    </lineage>
</organism>
<evidence type="ECO:0000256" key="2">
    <source>
        <dbReference type="SAM" id="Phobius"/>
    </source>
</evidence>
<proteinExistence type="predicted"/>
<evidence type="ECO:0000313" key="4">
    <source>
        <dbReference type="Proteomes" id="UP001194468"/>
    </source>
</evidence>
<dbReference type="EMBL" id="WHUW01000010">
    <property type="protein sequence ID" value="KAF8441355.1"/>
    <property type="molecule type" value="Genomic_DNA"/>
</dbReference>
<feature type="region of interest" description="Disordered" evidence="1">
    <location>
        <begin position="345"/>
        <end position="369"/>
    </location>
</feature>
<dbReference type="Proteomes" id="UP001194468">
    <property type="component" value="Unassembled WGS sequence"/>
</dbReference>
<dbReference type="AlphaFoldDB" id="A0AAD4BW57"/>
<keyword evidence="2" id="KW-0472">Membrane</keyword>
<accession>A0AAD4BW57</accession>
<feature type="region of interest" description="Disordered" evidence="1">
    <location>
        <begin position="405"/>
        <end position="424"/>
    </location>
</feature>
<keyword evidence="2" id="KW-1133">Transmembrane helix</keyword>
<comment type="caution">
    <text evidence="3">The sequence shown here is derived from an EMBL/GenBank/DDBJ whole genome shotgun (WGS) entry which is preliminary data.</text>
</comment>
<protein>
    <recommendedName>
        <fullName evidence="5">Transmembrane protein</fullName>
    </recommendedName>
</protein>
<feature type="compositionally biased region" description="Polar residues" evidence="1">
    <location>
        <begin position="357"/>
        <end position="369"/>
    </location>
</feature>
<dbReference type="Gene3D" id="2.60.120.260">
    <property type="entry name" value="Galactose-binding domain-like"/>
    <property type="match status" value="2"/>
</dbReference>
<gene>
    <name evidence="3" type="ORF">L210DRAFT_3536956</name>
</gene>
<reference evidence="3" key="2">
    <citation type="journal article" date="2020" name="Nat. Commun.">
        <title>Large-scale genome sequencing of mycorrhizal fungi provides insights into the early evolution of symbiotic traits.</title>
        <authorList>
            <person name="Miyauchi S."/>
            <person name="Kiss E."/>
            <person name="Kuo A."/>
            <person name="Drula E."/>
            <person name="Kohler A."/>
            <person name="Sanchez-Garcia M."/>
            <person name="Morin E."/>
            <person name="Andreopoulos B."/>
            <person name="Barry K.W."/>
            <person name="Bonito G."/>
            <person name="Buee M."/>
            <person name="Carver A."/>
            <person name="Chen C."/>
            <person name="Cichocki N."/>
            <person name="Clum A."/>
            <person name="Culley D."/>
            <person name="Crous P.W."/>
            <person name="Fauchery L."/>
            <person name="Girlanda M."/>
            <person name="Hayes R.D."/>
            <person name="Keri Z."/>
            <person name="LaButti K."/>
            <person name="Lipzen A."/>
            <person name="Lombard V."/>
            <person name="Magnuson J."/>
            <person name="Maillard F."/>
            <person name="Murat C."/>
            <person name="Nolan M."/>
            <person name="Ohm R.A."/>
            <person name="Pangilinan J."/>
            <person name="Pereira M.F."/>
            <person name="Perotto S."/>
            <person name="Peter M."/>
            <person name="Pfister S."/>
            <person name="Riley R."/>
            <person name="Sitrit Y."/>
            <person name="Stielow J.B."/>
            <person name="Szollosi G."/>
            <person name="Zifcakova L."/>
            <person name="Stursova M."/>
            <person name="Spatafora J.W."/>
            <person name="Tedersoo L."/>
            <person name="Vaario L.M."/>
            <person name="Yamada A."/>
            <person name="Yan M."/>
            <person name="Wang P."/>
            <person name="Xu J."/>
            <person name="Bruns T."/>
            <person name="Baldrian P."/>
            <person name="Vilgalys R."/>
            <person name="Dunand C."/>
            <person name="Henrissat B."/>
            <person name="Grigoriev I.V."/>
            <person name="Hibbett D."/>
            <person name="Nagy L.G."/>
            <person name="Martin F.M."/>
        </authorList>
    </citation>
    <scope>NUCLEOTIDE SEQUENCE</scope>
    <source>
        <strain evidence="3">BED1</strain>
    </source>
</reference>
<keyword evidence="2" id="KW-0812">Transmembrane</keyword>
<keyword evidence="4" id="KW-1185">Reference proteome</keyword>
<sequence>MPLLTTVIDDKSPLISYDATWLPGTSQNDNFAVDYYLGTFQKNSAADGTATLSFNASAFWIYGANRPNHGTYTIQVDSNNHPNFNGSGNNLFQQTLFSANVNQGMHTVSLMNTGGTSGFYVDIDMIVWQSNVGNTDDQLVPELVPDVDPRFQYEQSIWETTSASSDLNLNLFNNGTGHITATSAATVSFTFTGEVVTLFGTSGPSNGPYSVQLDGGQAVQYNASNAYPTNYGVTIYHADNLGSGAHQIVLTNLPATSGQYLTVDYAQVWNIATSTSPSVTSCAPLSNNDIPQYKLSSGAIAGLVVEGVIAVLAAAAAAIFYWRWRASLATPSSFYTPLYRSPETTTATGTGIAPSLVSRSNASSPRNNVSFHPLAAVGMPSQDSQQLDNNTTGSSHVAAFDPRSVMEGMHSPGRAPNEGQVQGLRPLPDTPGMMGMNLPGDAPPGYDTAVRSRPM</sequence>